<name>A0ACB7TMS9_HYAAI</name>
<reference evidence="1" key="1">
    <citation type="submission" date="2020-05" db="EMBL/GenBank/DDBJ databases">
        <title>Large-scale comparative analyses of tick genomes elucidate their genetic diversity and vector capacities.</title>
        <authorList>
            <person name="Jia N."/>
            <person name="Wang J."/>
            <person name="Shi W."/>
            <person name="Du L."/>
            <person name="Sun Y."/>
            <person name="Zhan W."/>
            <person name="Jiang J."/>
            <person name="Wang Q."/>
            <person name="Zhang B."/>
            <person name="Ji P."/>
            <person name="Sakyi L.B."/>
            <person name="Cui X."/>
            <person name="Yuan T."/>
            <person name="Jiang B."/>
            <person name="Yang W."/>
            <person name="Lam T.T.-Y."/>
            <person name="Chang Q."/>
            <person name="Ding S."/>
            <person name="Wang X."/>
            <person name="Zhu J."/>
            <person name="Ruan X."/>
            <person name="Zhao L."/>
            <person name="Wei J."/>
            <person name="Que T."/>
            <person name="Du C."/>
            <person name="Cheng J."/>
            <person name="Dai P."/>
            <person name="Han X."/>
            <person name="Huang E."/>
            <person name="Gao Y."/>
            <person name="Liu J."/>
            <person name="Shao H."/>
            <person name="Ye R."/>
            <person name="Li L."/>
            <person name="Wei W."/>
            <person name="Wang X."/>
            <person name="Wang C."/>
            <person name="Yang T."/>
            <person name="Huo Q."/>
            <person name="Li W."/>
            <person name="Guo W."/>
            <person name="Chen H."/>
            <person name="Zhou L."/>
            <person name="Ni X."/>
            <person name="Tian J."/>
            <person name="Zhou Y."/>
            <person name="Sheng Y."/>
            <person name="Liu T."/>
            <person name="Pan Y."/>
            <person name="Xia L."/>
            <person name="Li J."/>
            <person name="Zhao F."/>
            <person name="Cao W."/>
        </authorList>
    </citation>
    <scope>NUCLEOTIDE SEQUENCE</scope>
    <source>
        <strain evidence="1">Hyas-2018</strain>
    </source>
</reference>
<dbReference type="EMBL" id="CM023481">
    <property type="protein sequence ID" value="KAH6947531.1"/>
    <property type="molecule type" value="Genomic_DNA"/>
</dbReference>
<evidence type="ECO:0000313" key="1">
    <source>
        <dbReference type="EMBL" id="KAH6947531.1"/>
    </source>
</evidence>
<organism evidence="1 2">
    <name type="scientific">Hyalomma asiaticum</name>
    <name type="common">Tick</name>
    <dbReference type="NCBI Taxonomy" id="266040"/>
    <lineage>
        <taxon>Eukaryota</taxon>
        <taxon>Metazoa</taxon>
        <taxon>Ecdysozoa</taxon>
        <taxon>Arthropoda</taxon>
        <taxon>Chelicerata</taxon>
        <taxon>Arachnida</taxon>
        <taxon>Acari</taxon>
        <taxon>Parasitiformes</taxon>
        <taxon>Ixodida</taxon>
        <taxon>Ixodoidea</taxon>
        <taxon>Ixodidae</taxon>
        <taxon>Hyalomminae</taxon>
        <taxon>Hyalomma</taxon>
    </lineage>
</organism>
<comment type="caution">
    <text evidence="1">The sequence shown here is derived from an EMBL/GenBank/DDBJ whole genome shotgun (WGS) entry which is preliminary data.</text>
</comment>
<accession>A0ACB7TMS9</accession>
<evidence type="ECO:0000313" key="2">
    <source>
        <dbReference type="Proteomes" id="UP000821845"/>
    </source>
</evidence>
<dbReference type="Proteomes" id="UP000821845">
    <property type="component" value="Chromosome 1"/>
</dbReference>
<protein>
    <submittedName>
        <fullName evidence="1">Uncharacterized protein</fullName>
    </submittedName>
</protein>
<sequence length="73" mass="8473">MHDTAVWKILKHVPMQWLSLGKCLTRLLEQWQPLVSFFLIETKLKNQQHPNFLGSYQIPKTTAALADVRDAVQ</sequence>
<gene>
    <name evidence="1" type="ORF">HPB50_019664</name>
</gene>
<proteinExistence type="predicted"/>
<keyword evidence="2" id="KW-1185">Reference proteome</keyword>